<dbReference type="InterPro" id="IPR000835">
    <property type="entry name" value="HTH_MarR-typ"/>
</dbReference>
<dbReference type="GO" id="GO:0003677">
    <property type="term" value="F:DNA binding"/>
    <property type="evidence" value="ECO:0007669"/>
    <property type="project" value="UniProtKB-KW"/>
</dbReference>
<gene>
    <name evidence="5" type="ORF">BAOM_5061</name>
</gene>
<dbReference type="RefSeq" id="WP_306821283.1">
    <property type="nucleotide sequence ID" value="NZ_CP026095.1"/>
</dbReference>
<dbReference type="PANTHER" id="PTHR42756">
    <property type="entry name" value="TRANSCRIPTIONAL REGULATOR, MARR"/>
    <property type="match status" value="1"/>
</dbReference>
<evidence type="ECO:0000259" key="4">
    <source>
        <dbReference type="PROSITE" id="PS50995"/>
    </source>
</evidence>
<dbReference type="Proteomes" id="UP000283095">
    <property type="component" value="Chromosome"/>
</dbReference>
<dbReference type="Pfam" id="PF12802">
    <property type="entry name" value="MarR_2"/>
    <property type="match status" value="1"/>
</dbReference>
<dbReference type="AlphaFoldDB" id="A0A3Q9RS92"/>
<proteinExistence type="predicted"/>
<organism evidence="5 6">
    <name type="scientific">Peribacillus asahii</name>
    <dbReference type="NCBI Taxonomy" id="228899"/>
    <lineage>
        <taxon>Bacteria</taxon>
        <taxon>Bacillati</taxon>
        <taxon>Bacillota</taxon>
        <taxon>Bacilli</taxon>
        <taxon>Bacillales</taxon>
        <taxon>Bacillaceae</taxon>
        <taxon>Peribacillus</taxon>
    </lineage>
</organism>
<dbReference type="InterPro" id="IPR011991">
    <property type="entry name" value="ArsR-like_HTH"/>
</dbReference>
<dbReference type="PROSITE" id="PS50995">
    <property type="entry name" value="HTH_MARR_2"/>
    <property type="match status" value="1"/>
</dbReference>
<dbReference type="SUPFAM" id="SSF46785">
    <property type="entry name" value="Winged helix' DNA-binding domain"/>
    <property type="match status" value="1"/>
</dbReference>
<keyword evidence="1" id="KW-0805">Transcription regulation</keyword>
<evidence type="ECO:0000256" key="2">
    <source>
        <dbReference type="ARBA" id="ARBA00023125"/>
    </source>
</evidence>
<dbReference type="Gene3D" id="1.10.10.10">
    <property type="entry name" value="Winged helix-like DNA-binding domain superfamily/Winged helix DNA-binding domain"/>
    <property type="match status" value="1"/>
</dbReference>
<dbReference type="CDD" id="cd00090">
    <property type="entry name" value="HTH_ARSR"/>
    <property type="match status" value="1"/>
</dbReference>
<dbReference type="KEGG" id="pasa:BAOM_5061"/>
<dbReference type="GO" id="GO:0003700">
    <property type="term" value="F:DNA-binding transcription factor activity"/>
    <property type="evidence" value="ECO:0007669"/>
    <property type="project" value="InterPro"/>
</dbReference>
<accession>A0A3Q9RS92</accession>
<evidence type="ECO:0000256" key="1">
    <source>
        <dbReference type="ARBA" id="ARBA00023015"/>
    </source>
</evidence>
<dbReference type="EMBL" id="CP026095">
    <property type="protein sequence ID" value="AZV45590.1"/>
    <property type="molecule type" value="Genomic_DNA"/>
</dbReference>
<protein>
    <submittedName>
        <fullName evidence="5">MarR family transcriptional regulator</fullName>
    </submittedName>
</protein>
<reference evidence="5 6" key="1">
    <citation type="submission" date="2018-01" db="EMBL/GenBank/DDBJ databases">
        <title>Bacillus asahii Genome sequencing and assembly.</title>
        <authorList>
            <person name="Jiang H."/>
            <person name="Feng Y."/>
            <person name="Zhao F."/>
            <person name="Lin X."/>
        </authorList>
    </citation>
    <scope>NUCLEOTIDE SEQUENCE [LARGE SCALE GENOMIC DNA]</scope>
    <source>
        <strain evidence="5 6">OM18</strain>
    </source>
</reference>
<dbReference type="SMART" id="SM00347">
    <property type="entry name" value="HTH_MARR"/>
    <property type="match status" value="1"/>
</dbReference>
<feature type="domain" description="HTH marR-type" evidence="4">
    <location>
        <begin position="7"/>
        <end position="138"/>
    </location>
</feature>
<name>A0A3Q9RS92_9BACI</name>
<dbReference type="InterPro" id="IPR036388">
    <property type="entry name" value="WH-like_DNA-bd_sf"/>
</dbReference>
<dbReference type="PRINTS" id="PR00598">
    <property type="entry name" value="HTHMARR"/>
</dbReference>
<keyword evidence="2" id="KW-0238">DNA-binding</keyword>
<dbReference type="InterPro" id="IPR036390">
    <property type="entry name" value="WH_DNA-bd_sf"/>
</dbReference>
<dbReference type="PANTHER" id="PTHR42756:SF1">
    <property type="entry name" value="TRANSCRIPTIONAL REPRESSOR OF EMRAB OPERON"/>
    <property type="match status" value="1"/>
</dbReference>
<sequence length="147" mass="17658">MFPIKAFQKFFHQFTLLYRPFENKLNILLNQHQIQRAQWTILYYLSLNGSITLVELSNYLSVEKPTVTRTINRLEELGYVEQIPSKDKREKRIQLTELGKEVYKHVRITIDQFEKDILKGISEQEQLNAIHIMKEIHNNLIEWEDKN</sequence>
<evidence type="ECO:0000313" key="5">
    <source>
        <dbReference type="EMBL" id="AZV45590.1"/>
    </source>
</evidence>
<keyword evidence="3" id="KW-0804">Transcription</keyword>
<evidence type="ECO:0000313" key="6">
    <source>
        <dbReference type="Proteomes" id="UP000283095"/>
    </source>
</evidence>
<evidence type="ECO:0000256" key="3">
    <source>
        <dbReference type="ARBA" id="ARBA00023163"/>
    </source>
</evidence>